<accession>A0AAN9PRC7</accession>
<dbReference type="EMBL" id="JAYMYQ010000011">
    <property type="protein sequence ID" value="KAK7306828.1"/>
    <property type="molecule type" value="Genomic_DNA"/>
</dbReference>
<proteinExistence type="predicted"/>
<gene>
    <name evidence="2" type="ORF">VNO77_44788</name>
</gene>
<organism evidence="2 3">
    <name type="scientific">Canavalia gladiata</name>
    <name type="common">Sword bean</name>
    <name type="synonym">Dolichos gladiatus</name>
    <dbReference type="NCBI Taxonomy" id="3824"/>
    <lineage>
        <taxon>Eukaryota</taxon>
        <taxon>Viridiplantae</taxon>
        <taxon>Streptophyta</taxon>
        <taxon>Embryophyta</taxon>
        <taxon>Tracheophyta</taxon>
        <taxon>Spermatophyta</taxon>
        <taxon>Magnoliopsida</taxon>
        <taxon>eudicotyledons</taxon>
        <taxon>Gunneridae</taxon>
        <taxon>Pentapetalae</taxon>
        <taxon>rosids</taxon>
        <taxon>fabids</taxon>
        <taxon>Fabales</taxon>
        <taxon>Fabaceae</taxon>
        <taxon>Papilionoideae</taxon>
        <taxon>50 kb inversion clade</taxon>
        <taxon>NPAAA clade</taxon>
        <taxon>indigoferoid/millettioid clade</taxon>
        <taxon>Phaseoleae</taxon>
        <taxon>Canavalia</taxon>
    </lineage>
</organism>
<feature type="region of interest" description="Disordered" evidence="1">
    <location>
        <begin position="41"/>
        <end position="76"/>
    </location>
</feature>
<sequence>MDAILGIGAIGERREVDQDSLPLRALFGFFGFFGQKKDLLESDLPGSSQHHPVLDAHPDSRGRGQHELKSPETLGRRKPVLGHVRFLFSCRQERVGCLKPLKACPMQTHVAPSS</sequence>
<evidence type="ECO:0000313" key="2">
    <source>
        <dbReference type="EMBL" id="KAK7306828.1"/>
    </source>
</evidence>
<comment type="caution">
    <text evidence="2">The sequence shown here is derived from an EMBL/GenBank/DDBJ whole genome shotgun (WGS) entry which is preliminary data.</text>
</comment>
<protein>
    <submittedName>
        <fullName evidence="2">Uncharacterized protein</fullName>
    </submittedName>
</protein>
<reference evidence="2 3" key="1">
    <citation type="submission" date="2024-01" db="EMBL/GenBank/DDBJ databases">
        <title>The genomes of 5 underutilized Papilionoideae crops provide insights into root nodulation and disease resistanc.</title>
        <authorList>
            <person name="Jiang F."/>
        </authorList>
    </citation>
    <scope>NUCLEOTIDE SEQUENCE [LARGE SCALE GENOMIC DNA]</scope>
    <source>
        <strain evidence="2">LVBAO_FW01</strain>
        <tissue evidence="2">Leaves</tissue>
    </source>
</reference>
<dbReference type="AlphaFoldDB" id="A0AAN9PRC7"/>
<feature type="compositionally biased region" description="Basic and acidic residues" evidence="1">
    <location>
        <begin position="52"/>
        <end position="70"/>
    </location>
</feature>
<evidence type="ECO:0000256" key="1">
    <source>
        <dbReference type="SAM" id="MobiDB-lite"/>
    </source>
</evidence>
<evidence type="ECO:0000313" key="3">
    <source>
        <dbReference type="Proteomes" id="UP001367508"/>
    </source>
</evidence>
<keyword evidence="3" id="KW-1185">Reference proteome</keyword>
<name>A0AAN9PRC7_CANGL</name>
<dbReference type="Proteomes" id="UP001367508">
    <property type="component" value="Unassembled WGS sequence"/>
</dbReference>